<dbReference type="EMBL" id="CM001219">
    <property type="protein sequence ID" value="AES69670.1"/>
    <property type="molecule type" value="Genomic_DNA"/>
</dbReference>
<reference evidence="1 3" key="1">
    <citation type="journal article" date="2011" name="Nature">
        <title>The Medicago genome provides insight into the evolution of rhizobial symbioses.</title>
        <authorList>
            <person name="Young N.D."/>
            <person name="Debelle F."/>
            <person name="Oldroyd G.E."/>
            <person name="Geurts R."/>
            <person name="Cannon S.B."/>
            <person name="Udvardi M.K."/>
            <person name="Benedito V.A."/>
            <person name="Mayer K.F."/>
            <person name="Gouzy J."/>
            <person name="Schoof H."/>
            <person name="Van de Peer Y."/>
            <person name="Proost S."/>
            <person name="Cook D.R."/>
            <person name="Meyers B.C."/>
            <person name="Spannagl M."/>
            <person name="Cheung F."/>
            <person name="De Mita S."/>
            <person name="Krishnakumar V."/>
            <person name="Gundlach H."/>
            <person name="Zhou S."/>
            <person name="Mudge J."/>
            <person name="Bharti A.K."/>
            <person name="Murray J.D."/>
            <person name="Naoumkina M.A."/>
            <person name="Rosen B."/>
            <person name="Silverstein K.A."/>
            <person name="Tang H."/>
            <person name="Rombauts S."/>
            <person name="Zhao P.X."/>
            <person name="Zhou P."/>
            <person name="Barbe V."/>
            <person name="Bardou P."/>
            <person name="Bechner M."/>
            <person name="Bellec A."/>
            <person name="Berger A."/>
            <person name="Berges H."/>
            <person name="Bidwell S."/>
            <person name="Bisseling T."/>
            <person name="Choisne N."/>
            <person name="Couloux A."/>
            <person name="Denny R."/>
            <person name="Deshpande S."/>
            <person name="Dai X."/>
            <person name="Doyle J.J."/>
            <person name="Dudez A.M."/>
            <person name="Farmer A.D."/>
            <person name="Fouteau S."/>
            <person name="Franken C."/>
            <person name="Gibelin C."/>
            <person name="Gish J."/>
            <person name="Goldstein S."/>
            <person name="Gonzalez A.J."/>
            <person name="Green P.J."/>
            <person name="Hallab A."/>
            <person name="Hartog M."/>
            <person name="Hua A."/>
            <person name="Humphray S.J."/>
            <person name="Jeong D.H."/>
            <person name="Jing Y."/>
            <person name="Jocker A."/>
            <person name="Kenton S.M."/>
            <person name="Kim D.J."/>
            <person name="Klee K."/>
            <person name="Lai H."/>
            <person name="Lang C."/>
            <person name="Lin S."/>
            <person name="Macmil S.L."/>
            <person name="Magdelenat G."/>
            <person name="Matthews L."/>
            <person name="McCorrison J."/>
            <person name="Monaghan E.L."/>
            <person name="Mun J.H."/>
            <person name="Najar F.Z."/>
            <person name="Nicholson C."/>
            <person name="Noirot C."/>
            <person name="O'Bleness M."/>
            <person name="Paule C.R."/>
            <person name="Poulain J."/>
            <person name="Prion F."/>
            <person name="Qin B."/>
            <person name="Qu C."/>
            <person name="Retzel E.F."/>
            <person name="Riddle C."/>
            <person name="Sallet E."/>
            <person name="Samain S."/>
            <person name="Samson N."/>
            <person name="Sanders I."/>
            <person name="Saurat O."/>
            <person name="Scarpelli C."/>
            <person name="Schiex T."/>
            <person name="Segurens B."/>
            <person name="Severin A.J."/>
            <person name="Sherrier D.J."/>
            <person name="Shi R."/>
            <person name="Sims S."/>
            <person name="Singer S.R."/>
            <person name="Sinharoy S."/>
            <person name="Sterck L."/>
            <person name="Viollet A."/>
            <person name="Wang B.B."/>
            <person name="Wang K."/>
            <person name="Wang M."/>
            <person name="Wang X."/>
            <person name="Warfsmann J."/>
            <person name="Weissenbach J."/>
            <person name="White D.D."/>
            <person name="White J.D."/>
            <person name="Wiley G.B."/>
            <person name="Wincker P."/>
            <person name="Xing Y."/>
            <person name="Yang L."/>
            <person name="Yao Z."/>
            <person name="Ying F."/>
            <person name="Zhai J."/>
            <person name="Zhou L."/>
            <person name="Zuber A."/>
            <person name="Denarie J."/>
            <person name="Dixon R.A."/>
            <person name="May G.D."/>
            <person name="Schwartz D.C."/>
            <person name="Rogers J."/>
            <person name="Quetier F."/>
            <person name="Town C.D."/>
            <person name="Roe B.A."/>
        </authorList>
    </citation>
    <scope>NUCLEOTIDE SEQUENCE [LARGE SCALE GENOMIC DNA]</scope>
    <source>
        <strain evidence="1">A17</strain>
        <strain evidence="2 3">cv. Jemalong A17</strain>
    </source>
</reference>
<evidence type="ECO:0000313" key="2">
    <source>
        <dbReference type="EnsemblPlants" id="AES69670"/>
    </source>
</evidence>
<proteinExistence type="predicted"/>
<reference evidence="1 3" key="2">
    <citation type="journal article" date="2014" name="BMC Genomics">
        <title>An improved genome release (version Mt4.0) for the model legume Medicago truncatula.</title>
        <authorList>
            <person name="Tang H."/>
            <person name="Krishnakumar V."/>
            <person name="Bidwell S."/>
            <person name="Rosen B."/>
            <person name="Chan A."/>
            <person name="Zhou S."/>
            <person name="Gentzbittel L."/>
            <person name="Childs K.L."/>
            <person name="Yandell M."/>
            <person name="Gundlach H."/>
            <person name="Mayer K.F."/>
            <person name="Schwartz D.C."/>
            <person name="Town C.D."/>
        </authorList>
    </citation>
    <scope>GENOME REANNOTATION</scope>
    <source>
        <strain evidence="2 3">cv. Jemalong A17</strain>
    </source>
</reference>
<organism evidence="1 3">
    <name type="scientific">Medicago truncatula</name>
    <name type="common">Barrel medic</name>
    <name type="synonym">Medicago tribuloides</name>
    <dbReference type="NCBI Taxonomy" id="3880"/>
    <lineage>
        <taxon>Eukaryota</taxon>
        <taxon>Viridiplantae</taxon>
        <taxon>Streptophyta</taxon>
        <taxon>Embryophyta</taxon>
        <taxon>Tracheophyta</taxon>
        <taxon>Spermatophyta</taxon>
        <taxon>Magnoliopsida</taxon>
        <taxon>eudicotyledons</taxon>
        <taxon>Gunneridae</taxon>
        <taxon>Pentapetalae</taxon>
        <taxon>rosids</taxon>
        <taxon>fabids</taxon>
        <taxon>Fabales</taxon>
        <taxon>Fabaceae</taxon>
        <taxon>Papilionoideae</taxon>
        <taxon>50 kb inversion clade</taxon>
        <taxon>NPAAA clade</taxon>
        <taxon>Hologalegina</taxon>
        <taxon>IRL clade</taxon>
        <taxon>Trifolieae</taxon>
        <taxon>Medicago</taxon>
    </lineage>
</organism>
<gene>
    <name evidence="1" type="ordered locus">MTR_3g033020</name>
</gene>
<protein>
    <submittedName>
        <fullName evidence="1 2">Uncharacterized protein</fullName>
    </submittedName>
</protein>
<accession>G7J0V0</accession>
<evidence type="ECO:0000313" key="1">
    <source>
        <dbReference type="EMBL" id="AES69670.1"/>
    </source>
</evidence>
<name>G7J0V0_MEDTR</name>
<keyword evidence="3" id="KW-1185">Reference proteome</keyword>
<dbReference type="HOGENOM" id="CLU_2227107_0_0_1"/>
<evidence type="ECO:0000313" key="3">
    <source>
        <dbReference type="Proteomes" id="UP000002051"/>
    </source>
</evidence>
<sequence>MVHPDPDGMGFRNGGEEEVAVTFMMLHGEELGKAGPPQAILACSKPETKPEDTKHQFWLVQKINGIGFPKVLIVFHLQHCKCNMKPYHTNHNFHHHYRDSNVHACP</sequence>
<dbReference type="AlphaFoldDB" id="G7J0V0"/>
<dbReference type="Proteomes" id="UP000002051">
    <property type="component" value="Chromosome 3"/>
</dbReference>
<reference evidence="2" key="3">
    <citation type="submission" date="2015-04" db="UniProtKB">
        <authorList>
            <consortium name="EnsemblPlants"/>
        </authorList>
    </citation>
    <scope>IDENTIFICATION</scope>
    <source>
        <strain evidence="2">cv. Jemalong A17</strain>
    </source>
</reference>
<dbReference type="EnsemblPlants" id="AES69670">
    <property type="protein sequence ID" value="AES69670"/>
    <property type="gene ID" value="MTR_3g033020"/>
</dbReference>
<dbReference type="PaxDb" id="3880-AES69670"/>